<accession>A0A916SKP8</accession>
<reference evidence="1" key="1">
    <citation type="journal article" date="2014" name="Int. J. Syst. Evol. Microbiol.">
        <title>Complete genome sequence of Corynebacterium casei LMG S-19264T (=DSM 44701T), isolated from a smear-ripened cheese.</title>
        <authorList>
            <consortium name="US DOE Joint Genome Institute (JGI-PGF)"/>
            <person name="Walter F."/>
            <person name="Albersmeier A."/>
            <person name="Kalinowski J."/>
            <person name="Ruckert C."/>
        </authorList>
    </citation>
    <scope>NUCLEOTIDE SEQUENCE</scope>
    <source>
        <strain evidence="1">CGMCC 1.15082</strain>
    </source>
</reference>
<name>A0A916SKP8_9HYPH</name>
<protein>
    <recommendedName>
        <fullName evidence="3">Type III secretion protein</fullName>
    </recommendedName>
</protein>
<dbReference type="Proteomes" id="UP000646478">
    <property type="component" value="Unassembled WGS sequence"/>
</dbReference>
<dbReference type="RefSeq" id="WP_188825696.1">
    <property type="nucleotide sequence ID" value="NZ_BMHH01000019.1"/>
</dbReference>
<evidence type="ECO:0008006" key="3">
    <source>
        <dbReference type="Google" id="ProtNLM"/>
    </source>
</evidence>
<keyword evidence="2" id="KW-1185">Reference proteome</keyword>
<organism evidence="1 2">
    <name type="scientific">Brucella endophytica</name>
    <dbReference type="NCBI Taxonomy" id="1963359"/>
    <lineage>
        <taxon>Bacteria</taxon>
        <taxon>Pseudomonadati</taxon>
        <taxon>Pseudomonadota</taxon>
        <taxon>Alphaproteobacteria</taxon>
        <taxon>Hyphomicrobiales</taxon>
        <taxon>Brucellaceae</taxon>
        <taxon>Brucella/Ochrobactrum group</taxon>
        <taxon>Brucella</taxon>
    </lineage>
</organism>
<evidence type="ECO:0000313" key="2">
    <source>
        <dbReference type="Proteomes" id="UP000646478"/>
    </source>
</evidence>
<dbReference type="AlphaFoldDB" id="A0A916SKP8"/>
<dbReference type="EMBL" id="BMHH01000019">
    <property type="protein sequence ID" value="GGB05706.1"/>
    <property type="molecule type" value="Genomic_DNA"/>
</dbReference>
<evidence type="ECO:0000313" key="1">
    <source>
        <dbReference type="EMBL" id="GGB05706.1"/>
    </source>
</evidence>
<reference evidence="1" key="2">
    <citation type="submission" date="2020-09" db="EMBL/GenBank/DDBJ databases">
        <authorList>
            <person name="Sun Q."/>
            <person name="Zhou Y."/>
        </authorList>
    </citation>
    <scope>NUCLEOTIDE SEQUENCE</scope>
    <source>
        <strain evidence="1">CGMCC 1.15082</strain>
    </source>
</reference>
<sequence length="195" mass="21359">MSDLLSDIDPGRMAVCFRTLGPSGLPAAFMKDPRFTERFADIVRCHYGLQEINEREGDEIDRAIASLPRPELEGLAARAGIVLHARAFIQEIRGRVLAALGDRFGADALEDARRHAGLAGERPNPVDLDALEMAVRRDGQACLAGWIATLPQSLARRVRLKWPNDAAVPMTDDAIAIERGPAILWRLADDASLRS</sequence>
<comment type="caution">
    <text evidence="1">The sequence shown here is derived from an EMBL/GenBank/DDBJ whole genome shotgun (WGS) entry which is preliminary data.</text>
</comment>
<gene>
    <name evidence="1" type="ORF">GCM10011491_37240</name>
</gene>
<proteinExistence type="predicted"/>